<evidence type="ECO:0000256" key="1">
    <source>
        <dbReference type="ARBA" id="ARBA00022529"/>
    </source>
</evidence>
<sequence>MAADDTARLLVSIEATTKKFEKQLASIAKSAGDTAGGIENKFKKANDNVSSSFVTGGRRVEQSLGAQRAAVSNLSFQLNDIAMGLASGTSPFTIMVQQGSQVSQVLQGSGGLLGAVKTLGGAFATMVNPVSLASFALIGLTGAAVQYLTTLNSGVPDSEKLLKAHGELIKSFDEAWGIAKKGADGYSESVKAIELQKLKDEFGDLRTAIQAAGKDLSSDLLGVSVSEFGGATQSVRDFQKALGLLDKDIPDFREFSLEMAKIEGMKGIPDNIKELAKQLRLSANESLPLQDALEATQDRLKDVRLTGEQAKAAIAALTASALGLGASGGGAISTIADKIKTELIPAMGQALSQVGEYAKNLTRLQDQINKSPLGTLSPLYSGGGKFMNGEEARGFDQNEAALDEVGKSAAARLIRSFEGFISNAKWDVNAFRTGFGSDTATRANGQIEKVTKDTVVTLDEAQRDLSRRIVEFQNGIQNAIGIETWKSLSEGQQAALTSIAYNYGSLPDSIVKAIQEGGGPEKVAKAIAALTSNPGRRQQEAESYLSGTGVSMSDAGLVSNNKKTPSQIFQGDVADVQKRIDVLNAEYAAQARLNPLVTDYGFAVEKAKIQQQLLSEAQKAGVTVTPELAASIDALATNYAKASASSEGLKVSQERLKKSAEEFRDLGRDVVGGFISDLRSGKSAAEALAGALDKVIDKLIDVGLNAIFGTGGGGGLFGGGGGGGLLGGMIIPGILHSGGVAGSDGYSHGRSVSPSTFAGAKRYHKGGVAGLQPGEVPAILQRGEVVLPRGTKMGGGQGVAVQVGVSVDDDGKIQAYVKRESSAAVSTAAPKILSAANQQAPGAVARQQQQKGGAEWR</sequence>
<keyword evidence="3" id="KW-0326">Glycosidase</keyword>
<dbReference type="Proteomes" id="UP000232164">
    <property type="component" value="Unassembled WGS sequence"/>
</dbReference>
<keyword evidence="1 3" id="KW-0929">Antimicrobial</keyword>
<dbReference type="Pfam" id="PF00959">
    <property type="entry name" value="Phage_lysozyme"/>
    <property type="match status" value="1"/>
</dbReference>
<keyword evidence="3" id="KW-0378">Hydrolase</keyword>
<name>A0A2N0D2X2_RHISU</name>
<dbReference type="GO" id="GO:0031640">
    <property type="term" value="P:killing of cells of another organism"/>
    <property type="evidence" value="ECO:0007669"/>
    <property type="project" value="UniProtKB-KW"/>
</dbReference>
<dbReference type="InterPro" id="IPR023347">
    <property type="entry name" value="Lysozyme_dom_sf"/>
</dbReference>
<evidence type="ECO:0000313" key="7">
    <source>
        <dbReference type="Proteomes" id="UP000232164"/>
    </source>
</evidence>
<dbReference type="InterPro" id="IPR002196">
    <property type="entry name" value="Glyco_hydro_24"/>
</dbReference>
<feature type="region of interest" description="Disordered" evidence="4">
    <location>
        <begin position="837"/>
        <end position="857"/>
    </location>
</feature>
<reference evidence="6 7" key="1">
    <citation type="submission" date="2017-11" db="EMBL/GenBank/DDBJ databases">
        <authorList>
            <person name="Han C.G."/>
        </authorList>
    </citation>
    <scope>NUCLEOTIDE SEQUENCE [LARGE SCALE GENOMIC DNA]</scope>
    <source>
        <strain evidence="6 7">HCNT1</strain>
    </source>
</reference>
<evidence type="ECO:0000259" key="5">
    <source>
        <dbReference type="Pfam" id="PF06791"/>
    </source>
</evidence>
<dbReference type="EC" id="3.2.1.17" evidence="3"/>
<comment type="catalytic activity">
    <reaction evidence="3">
        <text>Hydrolysis of (1-&gt;4)-beta-linkages between N-acetylmuramic acid and N-acetyl-D-glucosamine residues in a peptidoglycan and between N-acetyl-D-glucosamine residues in chitodextrins.</text>
        <dbReference type="EC" id="3.2.1.17"/>
    </reaction>
</comment>
<evidence type="ECO:0000256" key="2">
    <source>
        <dbReference type="ARBA" id="ARBA00022638"/>
    </source>
</evidence>
<evidence type="ECO:0000256" key="4">
    <source>
        <dbReference type="SAM" id="MobiDB-lite"/>
    </source>
</evidence>
<evidence type="ECO:0000313" key="6">
    <source>
        <dbReference type="EMBL" id="PKA40454.1"/>
    </source>
</evidence>
<keyword evidence="2 3" id="KW-0081">Bacteriolytic enzyme</keyword>
<comment type="caution">
    <text evidence="6">The sequence shown here is derived from an EMBL/GenBank/DDBJ whole genome shotgun (WGS) entry which is preliminary data.</text>
</comment>
<dbReference type="EMBL" id="PIQN01000022">
    <property type="protein sequence ID" value="PKA40454.1"/>
    <property type="molecule type" value="Genomic_DNA"/>
</dbReference>
<dbReference type="GO" id="GO:0016998">
    <property type="term" value="P:cell wall macromolecule catabolic process"/>
    <property type="evidence" value="ECO:0007669"/>
    <property type="project" value="InterPro"/>
</dbReference>
<gene>
    <name evidence="6" type="ORF">CWR43_28165</name>
</gene>
<dbReference type="GO" id="GO:0003796">
    <property type="term" value="F:lysozyme activity"/>
    <property type="evidence" value="ECO:0007669"/>
    <property type="project" value="UniProtKB-EC"/>
</dbReference>
<dbReference type="SUPFAM" id="SSF53955">
    <property type="entry name" value="Lysozyme-like"/>
    <property type="match status" value="1"/>
</dbReference>
<protein>
    <recommendedName>
        <fullName evidence="3">Lysozyme</fullName>
        <ecNumber evidence="3">3.2.1.17</ecNumber>
    </recommendedName>
</protein>
<reference evidence="6 7" key="2">
    <citation type="submission" date="2017-12" db="EMBL/GenBank/DDBJ databases">
        <title>Genome sequence of Rhizobium sullae HCNT1 isolated from Sulla coronaria nodules and featuring peculiar denitrification phenotypes.</title>
        <authorList>
            <person name="De Diego-Diaz B."/>
            <person name="Treu L."/>
            <person name="Campanaro S."/>
            <person name="Da Silva Duarte V."/>
            <person name="Basaglia M."/>
            <person name="Favaro L."/>
            <person name="Casella S."/>
            <person name="Squartini A."/>
        </authorList>
    </citation>
    <scope>NUCLEOTIDE SEQUENCE [LARGE SCALE GENOMIC DNA]</scope>
    <source>
        <strain evidence="6 7">HCNT1</strain>
    </source>
</reference>
<dbReference type="AlphaFoldDB" id="A0A2N0D2X2"/>
<dbReference type="InterPro" id="IPR009628">
    <property type="entry name" value="Phage_tape_measure_N"/>
</dbReference>
<dbReference type="GO" id="GO:0009253">
    <property type="term" value="P:peptidoglycan catabolic process"/>
    <property type="evidence" value="ECO:0007669"/>
    <property type="project" value="InterPro"/>
</dbReference>
<dbReference type="Pfam" id="PF06791">
    <property type="entry name" value="TMP_2"/>
    <property type="match status" value="1"/>
</dbReference>
<dbReference type="InterPro" id="IPR023346">
    <property type="entry name" value="Lysozyme-like_dom_sf"/>
</dbReference>
<organism evidence="6 7">
    <name type="scientific">Rhizobium sullae</name>
    <name type="common">Rhizobium hedysari</name>
    <dbReference type="NCBI Taxonomy" id="50338"/>
    <lineage>
        <taxon>Bacteria</taxon>
        <taxon>Pseudomonadati</taxon>
        <taxon>Pseudomonadota</taxon>
        <taxon>Alphaproteobacteria</taxon>
        <taxon>Hyphomicrobiales</taxon>
        <taxon>Rhizobiaceae</taxon>
        <taxon>Rhizobium/Agrobacterium group</taxon>
        <taxon>Rhizobium</taxon>
    </lineage>
</organism>
<evidence type="ECO:0000256" key="3">
    <source>
        <dbReference type="RuleBase" id="RU003788"/>
    </source>
</evidence>
<feature type="domain" description="Bacteriophage tail tape measure N-terminal" evidence="5">
    <location>
        <begin position="62"/>
        <end position="149"/>
    </location>
</feature>
<accession>A0A2N0D2X2</accession>
<comment type="similarity">
    <text evidence="3">Belongs to the glycosyl hydrolase 24 family.</text>
</comment>
<dbReference type="RefSeq" id="WP_100772698.1">
    <property type="nucleotide sequence ID" value="NZ_PIQN01000022.1"/>
</dbReference>
<dbReference type="Gene3D" id="1.10.530.40">
    <property type="match status" value="1"/>
</dbReference>
<dbReference type="GO" id="GO:0042742">
    <property type="term" value="P:defense response to bacterium"/>
    <property type="evidence" value="ECO:0007669"/>
    <property type="project" value="UniProtKB-KW"/>
</dbReference>
<proteinExistence type="inferred from homology"/>
<feature type="compositionally biased region" description="Polar residues" evidence="4">
    <location>
        <begin position="837"/>
        <end position="851"/>
    </location>
</feature>